<proteinExistence type="predicted"/>
<dbReference type="AlphaFoldDB" id="A0AAV5BMC8"/>
<reference evidence="1" key="2">
    <citation type="submission" date="2021-12" db="EMBL/GenBank/DDBJ databases">
        <title>Resequencing data analysis of finger millet.</title>
        <authorList>
            <person name="Hatakeyama M."/>
            <person name="Aluri S."/>
            <person name="Balachadran M.T."/>
            <person name="Sivarajan S.R."/>
            <person name="Poveda L."/>
            <person name="Shimizu-Inatsugi R."/>
            <person name="Schlapbach R."/>
            <person name="Sreeman S.M."/>
            <person name="Shimizu K.K."/>
        </authorList>
    </citation>
    <scope>NUCLEOTIDE SEQUENCE</scope>
</reference>
<reference evidence="1" key="1">
    <citation type="journal article" date="2018" name="DNA Res.">
        <title>Multiple hybrid de novo genome assembly of finger millet, an orphan allotetraploid crop.</title>
        <authorList>
            <person name="Hatakeyama M."/>
            <person name="Aluri S."/>
            <person name="Balachadran M.T."/>
            <person name="Sivarajan S.R."/>
            <person name="Patrignani A."/>
            <person name="Gruter S."/>
            <person name="Poveda L."/>
            <person name="Shimizu-Inatsugi R."/>
            <person name="Baeten J."/>
            <person name="Francoijs K.J."/>
            <person name="Nataraja K.N."/>
            <person name="Reddy Y.A.N."/>
            <person name="Phadnis S."/>
            <person name="Ravikumar R.L."/>
            <person name="Schlapbach R."/>
            <person name="Sreeman S.M."/>
            <person name="Shimizu K.K."/>
        </authorList>
    </citation>
    <scope>NUCLEOTIDE SEQUENCE</scope>
</reference>
<accession>A0AAV5BMC8</accession>
<dbReference type="EMBL" id="BQKI01000002">
    <property type="protein sequence ID" value="GJM87616.1"/>
    <property type="molecule type" value="Genomic_DNA"/>
</dbReference>
<sequence>MKEMAMDVVMLSLRTAWGLDLRSFSKSFGKSLTLSLCNTFKPFVESGLVIAIICSDKPCHLVILSWTCIVSVILEPDLHSSVLVTQMDFCCPMS</sequence>
<organism evidence="1 2">
    <name type="scientific">Eleusine coracana subsp. coracana</name>
    <dbReference type="NCBI Taxonomy" id="191504"/>
    <lineage>
        <taxon>Eukaryota</taxon>
        <taxon>Viridiplantae</taxon>
        <taxon>Streptophyta</taxon>
        <taxon>Embryophyta</taxon>
        <taxon>Tracheophyta</taxon>
        <taxon>Spermatophyta</taxon>
        <taxon>Magnoliopsida</taxon>
        <taxon>Liliopsida</taxon>
        <taxon>Poales</taxon>
        <taxon>Poaceae</taxon>
        <taxon>PACMAD clade</taxon>
        <taxon>Chloridoideae</taxon>
        <taxon>Cynodonteae</taxon>
        <taxon>Eleusininae</taxon>
        <taxon>Eleusine</taxon>
    </lineage>
</organism>
<comment type="caution">
    <text evidence="1">The sequence shown here is derived from an EMBL/GenBank/DDBJ whole genome shotgun (WGS) entry which is preliminary data.</text>
</comment>
<evidence type="ECO:0000313" key="1">
    <source>
        <dbReference type="EMBL" id="GJM87616.1"/>
    </source>
</evidence>
<protein>
    <submittedName>
        <fullName evidence="1">Uncharacterized protein</fullName>
    </submittedName>
</protein>
<name>A0AAV5BMC8_ELECO</name>
<evidence type="ECO:0000313" key="2">
    <source>
        <dbReference type="Proteomes" id="UP001054889"/>
    </source>
</evidence>
<dbReference type="Proteomes" id="UP001054889">
    <property type="component" value="Unassembled WGS sequence"/>
</dbReference>
<keyword evidence="2" id="KW-1185">Reference proteome</keyword>
<gene>
    <name evidence="1" type="primary">ga03588</name>
    <name evidence="1" type="ORF">PR202_ga03588</name>
</gene>